<keyword evidence="1 2" id="KW-0663">Pyridoxal phosphate</keyword>
<dbReference type="Proteomes" id="UP000231701">
    <property type="component" value="Chromosome"/>
</dbReference>
<reference evidence="6 7" key="1">
    <citation type="submission" date="2016-12" db="EMBL/GenBank/DDBJ databases">
        <title>Isolation and genomic insights into novel planktonic Zetaproteobacteria from stratified waters of the Chesapeake Bay.</title>
        <authorList>
            <person name="McAllister S.M."/>
            <person name="Kato S."/>
            <person name="Chan C.S."/>
            <person name="Chiu B.K."/>
            <person name="Field E.K."/>
        </authorList>
    </citation>
    <scope>NUCLEOTIDE SEQUENCE [LARGE SCALE GENOMIC DNA]</scope>
    <source>
        <strain evidence="6 7">CP-5</strain>
    </source>
</reference>
<dbReference type="PIRSF" id="PIRSF004848">
    <property type="entry name" value="YBL036c_PLPDEIII"/>
    <property type="match status" value="1"/>
</dbReference>
<dbReference type="EMBL" id="CP018799">
    <property type="protein sequence ID" value="ATX80119.1"/>
    <property type="molecule type" value="Genomic_DNA"/>
</dbReference>
<dbReference type="Pfam" id="PF01168">
    <property type="entry name" value="Ala_racemase_N"/>
    <property type="match status" value="1"/>
</dbReference>
<protein>
    <recommendedName>
        <fullName evidence="2">Pyridoxal phosphate homeostasis protein</fullName>
        <shortName evidence="2">PLP homeostasis protein</shortName>
    </recommendedName>
</protein>
<evidence type="ECO:0000259" key="5">
    <source>
        <dbReference type="Pfam" id="PF01168"/>
    </source>
</evidence>
<dbReference type="OrthoDB" id="5291450at2"/>
<dbReference type="NCBIfam" id="TIGR00044">
    <property type="entry name" value="YggS family pyridoxal phosphate-dependent enzyme"/>
    <property type="match status" value="1"/>
</dbReference>
<proteinExistence type="inferred from homology"/>
<dbReference type="PANTHER" id="PTHR10146">
    <property type="entry name" value="PROLINE SYNTHETASE CO-TRANSCRIBED BACTERIAL HOMOLOG PROTEIN"/>
    <property type="match status" value="1"/>
</dbReference>
<evidence type="ECO:0000313" key="7">
    <source>
        <dbReference type="Proteomes" id="UP000231701"/>
    </source>
</evidence>
<evidence type="ECO:0000256" key="2">
    <source>
        <dbReference type="HAMAP-Rule" id="MF_02087"/>
    </source>
</evidence>
<dbReference type="AlphaFoldDB" id="A0A2K8L1M3"/>
<accession>A0A2K8L1M3</accession>
<gene>
    <name evidence="6" type="ORF">Ga0123461_1706</name>
</gene>
<comment type="similarity">
    <text evidence="2 4">Belongs to the pyridoxal phosphate-binding protein YggS/PROSC family.</text>
</comment>
<evidence type="ECO:0000256" key="3">
    <source>
        <dbReference type="PIRSR" id="PIRSR004848-1"/>
    </source>
</evidence>
<dbReference type="CDD" id="cd00635">
    <property type="entry name" value="PLPDE_III_YBL036c_like"/>
    <property type="match status" value="1"/>
</dbReference>
<dbReference type="PANTHER" id="PTHR10146:SF14">
    <property type="entry name" value="PYRIDOXAL PHOSPHATE HOMEOSTASIS PROTEIN"/>
    <property type="match status" value="1"/>
</dbReference>
<name>A0A2K8L1M3_MARES</name>
<organism evidence="6 7">
    <name type="scientific">Mariprofundus aestuarium</name>
    <dbReference type="NCBI Taxonomy" id="1921086"/>
    <lineage>
        <taxon>Bacteria</taxon>
        <taxon>Pseudomonadati</taxon>
        <taxon>Pseudomonadota</taxon>
        <taxon>Candidatius Mariprofundia</taxon>
        <taxon>Mariprofundales</taxon>
        <taxon>Mariprofundaceae</taxon>
        <taxon>Mariprofundus</taxon>
    </lineage>
</organism>
<dbReference type="SUPFAM" id="SSF51419">
    <property type="entry name" value="PLP-binding barrel"/>
    <property type="match status" value="1"/>
</dbReference>
<dbReference type="Gene3D" id="3.20.20.10">
    <property type="entry name" value="Alanine racemase"/>
    <property type="match status" value="1"/>
</dbReference>
<sequence>MSNEPELIQRWKELTSELGEVKLLAVSKYAPDDQVQELIGAGETDFGESRPQSLRDRAEQWPECNWHMIGPLQKNKAKYIGRHAAMWHSCDDIETAAAVARYVEGRELPVLIQVNVSNNPAQRGVATDAVGELADALSRIDGLKLAGLMGMAPRDNNVRQAFQNLRCLRDNLFGGSFAELCMGMSNDYRIAVEEGATIVRLGSTLFGSR</sequence>
<evidence type="ECO:0000256" key="1">
    <source>
        <dbReference type="ARBA" id="ARBA00022898"/>
    </source>
</evidence>
<dbReference type="RefSeq" id="WP_100277928.1">
    <property type="nucleotide sequence ID" value="NZ_CP018799.1"/>
</dbReference>
<feature type="domain" description="Alanine racemase N-terminal" evidence="5">
    <location>
        <begin position="7"/>
        <end position="208"/>
    </location>
</feature>
<dbReference type="InterPro" id="IPR029066">
    <property type="entry name" value="PLP-binding_barrel"/>
</dbReference>
<dbReference type="InterPro" id="IPR001608">
    <property type="entry name" value="Ala_racemase_N"/>
</dbReference>
<dbReference type="KEGG" id="maes:Ga0123461_1706"/>
<evidence type="ECO:0000256" key="4">
    <source>
        <dbReference type="RuleBase" id="RU004514"/>
    </source>
</evidence>
<dbReference type="PROSITE" id="PS01211">
    <property type="entry name" value="UPF0001"/>
    <property type="match status" value="1"/>
</dbReference>
<comment type="function">
    <text evidence="2">Pyridoxal 5'-phosphate (PLP)-binding protein, which is involved in PLP homeostasis.</text>
</comment>
<dbReference type="GO" id="GO:0030170">
    <property type="term" value="F:pyridoxal phosphate binding"/>
    <property type="evidence" value="ECO:0007669"/>
    <property type="project" value="UniProtKB-UniRule"/>
</dbReference>
<dbReference type="HAMAP" id="MF_02087">
    <property type="entry name" value="PLP_homeostasis"/>
    <property type="match status" value="1"/>
</dbReference>
<evidence type="ECO:0000313" key="6">
    <source>
        <dbReference type="EMBL" id="ATX80119.1"/>
    </source>
</evidence>
<comment type="cofactor">
    <cofactor evidence="3">
        <name>pyridoxal 5'-phosphate</name>
        <dbReference type="ChEBI" id="CHEBI:597326"/>
    </cofactor>
</comment>
<feature type="modified residue" description="N6-(pyridoxal phosphate)lysine" evidence="2 3">
    <location>
        <position position="28"/>
    </location>
</feature>
<dbReference type="InterPro" id="IPR011078">
    <property type="entry name" value="PyrdxlP_homeostasis"/>
</dbReference>
<keyword evidence="7" id="KW-1185">Reference proteome</keyword>